<dbReference type="Pfam" id="PF12146">
    <property type="entry name" value="Hydrolase_4"/>
    <property type="match status" value="1"/>
</dbReference>
<protein>
    <recommendedName>
        <fullName evidence="1">Serine aminopeptidase S33 domain-containing protein</fullName>
    </recommendedName>
</protein>
<evidence type="ECO:0000259" key="1">
    <source>
        <dbReference type="Pfam" id="PF12146"/>
    </source>
</evidence>
<sequence>MERFPSEGRRPRRFPVDADGERLAAVALAPDAPNGLTAVALHGAGDSDTRRLLPLLGDLAARGCRALALDFSGHGASSGRLADLSLERRLRQAAALIDRHADGEELVLVGFSMSGQTVADLTARYGPRVRAVGLCAPAVYAREAWPVPFGAGFTGIIRRPGSWRDSAALTALEGFGGRSVLAVPGRDEVIPAEVTAAVGRALAARSDHRRLELPDAVHRLGRWFGEHPVPRRRFVAVLLDGVAHPA</sequence>
<feature type="domain" description="Serine aminopeptidase S33" evidence="1">
    <location>
        <begin position="39"/>
        <end position="149"/>
    </location>
</feature>
<evidence type="ECO:0000313" key="3">
    <source>
        <dbReference type="Proteomes" id="UP001499987"/>
    </source>
</evidence>
<keyword evidence="3" id="KW-1185">Reference proteome</keyword>
<reference evidence="3" key="1">
    <citation type="journal article" date="2019" name="Int. J. Syst. Evol. Microbiol.">
        <title>The Global Catalogue of Microorganisms (GCM) 10K type strain sequencing project: providing services to taxonomists for standard genome sequencing and annotation.</title>
        <authorList>
            <consortium name="The Broad Institute Genomics Platform"/>
            <consortium name="The Broad Institute Genome Sequencing Center for Infectious Disease"/>
            <person name="Wu L."/>
            <person name="Ma J."/>
        </authorList>
    </citation>
    <scope>NUCLEOTIDE SEQUENCE [LARGE SCALE GENOMIC DNA]</scope>
    <source>
        <strain evidence="3">JCM 13002</strain>
    </source>
</reference>
<proteinExistence type="predicted"/>
<dbReference type="InterPro" id="IPR029058">
    <property type="entry name" value="AB_hydrolase_fold"/>
</dbReference>
<evidence type="ECO:0000313" key="2">
    <source>
        <dbReference type="EMBL" id="GAA1086093.1"/>
    </source>
</evidence>
<dbReference type="InterPro" id="IPR022742">
    <property type="entry name" value="Hydrolase_4"/>
</dbReference>
<dbReference type="Proteomes" id="UP001499987">
    <property type="component" value="Unassembled WGS sequence"/>
</dbReference>
<dbReference type="EMBL" id="BAAALD010000027">
    <property type="protein sequence ID" value="GAA1086093.1"/>
    <property type="molecule type" value="Genomic_DNA"/>
</dbReference>
<name>A0ABP4E1F6_9ACTN</name>
<dbReference type="RefSeq" id="WP_344624292.1">
    <property type="nucleotide sequence ID" value="NZ_BAAALD010000027.1"/>
</dbReference>
<gene>
    <name evidence="2" type="ORF">GCM10009663_32200</name>
</gene>
<organism evidence="2 3">
    <name type="scientific">Kitasatospora arboriphila</name>
    <dbReference type="NCBI Taxonomy" id="258052"/>
    <lineage>
        <taxon>Bacteria</taxon>
        <taxon>Bacillati</taxon>
        <taxon>Actinomycetota</taxon>
        <taxon>Actinomycetes</taxon>
        <taxon>Kitasatosporales</taxon>
        <taxon>Streptomycetaceae</taxon>
        <taxon>Kitasatospora</taxon>
    </lineage>
</organism>
<dbReference type="Gene3D" id="3.40.50.1820">
    <property type="entry name" value="alpha/beta hydrolase"/>
    <property type="match status" value="1"/>
</dbReference>
<dbReference type="SUPFAM" id="SSF53474">
    <property type="entry name" value="alpha/beta-Hydrolases"/>
    <property type="match status" value="1"/>
</dbReference>
<accession>A0ABP4E1F6</accession>
<comment type="caution">
    <text evidence="2">The sequence shown here is derived from an EMBL/GenBank/DDBJ whole genome shotgun (WGS) entry which is preliminary data.</text>
</comment>